<dbReference type="EMBL" id="MFHI01000028">
    <property type="protein sequence ID" value="OGF78467.1"/>
    <property type="molecule type" value="Genomic_DNA"/>
</dbReference>
<dbReference type="AlphaFoldDB" id="A0A1F5WS92"/>
<sequence>MIQVCLLLHNSSSFGWKISHITQKPKCHKETYYNKNNCKNIKFISNKKLIHKIFLFPKIWFEPMFFSRFFGSFKNQSVAAEFFAPSFRGEAAKCVRTIFKIAHQLGKDKSGEVASPRSATKSYGVLAENLNWRFSGEKKIFSLLIN</sequence>
<evidence type="ECO:0000313" key="1">
    <source>
        <dbReference type="EMBL" id="OGF78467.1"/>
    </source>
</evidence>
<evidence type="ECO:0000313" key="2">
    <source>
        <dbReference type="Proteomes" id="UP000178425"/>
    </source>
</evidence>
<dbReference type="Proteomes" id="UP000178425">
    <property type="component" value="Unassembled WGS sequence"/>
</dbReference>
<accession>A0A1F5WS92</accession>
<comment type="caution">
    <text evidence="1">The sequence shown here is derived from an EMBL/GenBank/DDBJ whole genome shotgun (WGS) entry which is preliminary data.</text>
</comment>
<gene>
    <name evidence="1" type="ORF">A2W54_04710</name>
</gene>
<reference evidence="1 2" key="1">
    <citation type="journal article" date="2016" name="Nat. Commun.">
        <title>Thousands of microbial genomes shed light on interconnected biogeochemical processes in an aquifer system.</title>
        <authorList>
            <person name="Anantharaman K."/>
            <person name="Brown C.T."/>
            <person name="Hug L.A."/>
            <person name="Sharon I."/>
            <person name="Castelle C.J."/>
            <person name="Probst A.J."/>
            <person name="Thomas B.C."/>
            <person name="Singh A."/>
            <person name="Wilkins M.J."/>
            <person name="Karaoz U."/>
            <person name="Brodie E.L."/>
            <person name="Williams K.H."/>
            <person name="Hubbard S.S."/>
            <person name="Banfield J.F."/>
        </authorList>
    </citation>
    <scope>NUCLEOTIDE SEQUENCE [LARGE SCALE GENOMIC DNA]</scope>
</reference>
<proteinExistence type="predicted"/>
<organism evidence="1 2">
    <name type="scientific">Candidatus Giovannonibacteria bacterium RIFCSPHIGHO2_02_43_13</name>
    <dbReference type="NCBI Taxonomy" id="1798330"/>
    <lineage>
        <taxon>Bacteria</taxon>
        <taxon>Candidatus Giovannoniibacteriota</taxon>
    </lineage>
</organism>
<name>A0A1F5WS92_9BACT</name>
<protein>
    <submittedName>
        <fullName evidence="1">Uncharacterized protein</fullName>
    </submittedName>
</protein>